<keyword evidence="2" id="KW-1133">Transmembrane helix</keyword>
<evidence type="ECO:0000313" key="5">
    <source>
        <dbReference type="EMBL" id="QIB64888.1"/>
    </source>
</evidence>
<feature type="domain" description="Multidrug resistance protein MdtA-like barrel-sandwich hybrid" evidence="3">
    <location>
        <begin position="74"/>
        <end position="205"/>
    </location>
</feature>
<keyword evidence="2" id="KW-0472">Membrane</keyword>
<evidence type="ECO:0000256" key="2">
    <source>
        <dbReference type="SAM" id="Phobius"/>
    </source>
</evidence>
<evidence type="ECO:0000256" key="1">
    <source>
        <dbReference type="ARBA" id="ARBA00009477"/>
    </source>
</evidence>
<dbReference type="Proteomes" id="UP000477680">
    <property type="component" value="Chromosome"/>
</dbReference>
<gene>
    <name evidence="5" type="ORF">G3T16_05270</name>
</gene>
<dbReference type="InterPro" id="IPR006143">
    <property type="entry name" value="RND_pump_MFP"/>
</dbReference>
<dbReference type="SUPFAM" id="SSF111369">
    <property type="entry name" value="HlyD-like secretion proteins"/>
    <property type="match status" value="1"/>
</dbReference>
<dbReference type="KEGG" id="kim:G3T16_05270"/>
<evidence type="ECO:0000259" key="4">
    <source>
        <dbReference type="Pfam" id="PF25954"/>
    </source>
</evidence>
<comment type="similarity">
    <text evidence="1">Belongs to the membrane fusion protein (MFP) (TC 8.A.1) family.</text>
</comment>
<dbReference type="InterPro" id="IPR058625">
    <property type="entry name" value="MdtA-like_BSH"/>
</dbReference>
<feature type="transmembrane region" description="Helical" evidence="2">
    <location>
        <begin position="20"/>
        <end position="39"/>
    </location>
</feature>
<dbReference type="Gene3D" id="2.40.420.20">
    <property type="match status" value="1"/>
</dbReference>
<dbReference type="EMBL" id="CP048711">
    <property type="protein sequence ID" value="QIB64888.1"/>
    <property type="molecule type" value="Genomic_DNA"/>
</dbReference>
<name>A0A6C0TZ09_9GAMM</name>
<dbReference type="AlphaFoldDB" id="A0A6C0TZ09"/>
<feature type="domain" description="CusB-like beta-barrel" evidence="4">
    <location>
        <begin position="213"/>
        <end position="283"/>
    </location>
</feature>
<dbReference type="PANTHER" id="PTHR30469:SF15">
    <property type="entry name" value="HLYD FAMILY OF SECRETION PROTEINS"/>
    <property type="match status" value="1"/>
</dbReference>
<dbReference type="Gene3D" id="2.40.30.170">
    <property type="match status" value="1"/>
</dbReference>
<dbReference type="PANTHER" id="PTHR30469">
    <property type="entry name" value="MULTIDRUG RESISTANCE PROTEIN MDTA"/>
    <property type="match status" value="1"/>
</dbReference>
<dbReference type="Gene3D" id="1.10.287.470">
    <property type="entry name" value="Helix hairpin bin"/>
    <property type="match status" value="1"/>
</dbReference>
<dbReference type="Gene3D" id="2.40.50.100">
    <property type="match status" value="1"/>
</dbReference>
<reference evidence="5 6" key="1">
    <citation type="submission" date="2020-02" db="EMBL/GenBank/DDBJ databases">
        <title>Genome sequencing for Kineobactrum sp. M2.</title>
        <authorList>
            <person name="Park S.-J."/>
        </authorList>
    </citation>
    <scope>NUCLEOTIDE SEQUENCE [LARGE SCALE GENOMIC DNA]</scope>
    <source>
        <strain evidence="5 6">M2</strain>
    </source>
</reference>
<dbReference type="GO" id="GO:1990281">
    <property type="term" value="C:efflux pump complex"/>
    <property type="evidence" value="ECO:0007669"/>
    <property type="project" value="TreeGrafter"/>
</dbReference>
<accession>A0A6C0TZ09</accession>
<dbReference type="GO" id="GO:0015562">
    <property type="term" value="F:efflux transmembrane transporter activity"/>
    <property type="evidence" value="ECO:0007669"/>
    <property type="project" value="TreeGrafter"/>
</dbReference>
<dbReference type="RefSeq" id="WP_163494137.1">
    <property type="nucleotide sequence ID" value="NZ_CP048711.1"/>
</dbReference>
<organism evidence="5 6">
    <name type="scientific">Kineobactrum salinum</name>
    <dbReference type="NCBI Taxonomy" id="2708301"/>
    <lineage>
        <taxon>Bacteria</taxon>
        <taxon>Pseudomonadati</taxon>
        <taxon>Pseudomonadota</taxon>
        <taxon>Gammaproteobacteria</taxon>
        <taxon>Cellvibrionales</taxon>
        <taxon>Halieaceae</taxon>
        <taxon>Kineobactrum</taxon>
    </lineage>
</organism>
<dbReference type="Pfam" id="PF25917">
    <property type="entry name" value="BSH_RND"/>
    <property type="match status" value="1"/>
</dbReference>
<dbReference type="Pfam" id="PF25954">
    <property type="entry name" value="Beta-barrel_RND_2"/>
    <property type="match status" value="1"/>
</dbReference>
<proteinExistence type="inferred from homology"/>
<dbReference type="InterPro" id="IPR058792">
    <property type="entry name" value="Beta-barrel_RND_2"/>
</dbReference>
<keyword evidence="6" id="KW-1185">Reference proteome</keyword>
<dbReference type="NCBIfam" id="TIGR01730">
    <property type="entry name" value="RND_mfp"/>
    <property type="match status" value="1"/>
</dbReference>
<protein>
    <submittedName>
        <fullName evidence="5">Efflux RND transporter periplasmic adaptor subunit</fullName>
    </submittedName>
</protein>
<evidence type="ECO:0000259" key="3">
    <source>
        <dbReference type="Pfam" id="PF25917"/>
    </source>
</evidence>
<sequence>MNLDIGKIPDQAPRLLRSRARVLFLITVGLLGYAAAGYSQAPPGVEAIRVVESPLIESVPLTGSVVAGRHSRLSTEVSGLIRQLAVDVGDSVEAGAVLVELDDELVRIDRDQAQANLLRVRAQWQDSERRLREAQSLRDGAIAESEVRALEAQERIQRAALGVAQANLQWLEAEVVRHRIHAPYDGVISARNMDVGQWVAPGEDLMGLVATHPLWIDFQVPQRYFSRVSESARVQLRFDPHFEQVFTGSIHRKVPLSEIGARTFLIRISPPHNIPALIPGMATSGLLQLGMERSGVQVPRDALIRYPDGRVTVWRVSGASEAGSTGTATEVRVDPGISNNGWLEIKSGLSAGT</sequence>
<keyword evidence="2" id="KW-0812">Transmembrane</keyword>
<evidence type="ECO:0000313" key="6">
    <source>
        <dbReference type="Proteomes" id="UP000477680"/>
    </source>
</evidence>